<evidence type="ECO:0000313" key="1">
    <source>
        <dbReference type="EMBL" id="AWR93412.1"/>
    </source>
</evidence>
<sequence>METRKKNLSRVLYGLRSINKATREKSWKEIEKISEFEPSYLYRYRGYLRSLLWNKLQGVREDAWSHLSIYKILSVDGIERSLSLSSDKLKITAWLHVADMINLGILDKGDVIAMRDHFWKLLKSYYPTIRKKAWNLFPILVKEGFFLEKDKNRFLEFLKNPKPSIRIKAWQKSILLLNMGFLSKEDIKNNIKYLNELLTKESNIKKIAQNILRGLNV</sequence>
<gene>
    <name evidence="1" type="ORF">DFR85_01100</name>
</gene>
<dbReference type="KEGG" id="abri:DFR85_01100"/>
<protein>
    <recommendedName>
        <fullName evidence="3">DNA alkylation repair protein</fullName>
    </recommendedName>
</protein>
<dbReference type="AlphaFoldDB" id="A0A2U9IBM5"/>
<dbReference type="GeneID" id="36830710"/>
<dbReference type="EMBL" id="CP029289">
    <property type="protein sequence ID" value="AWR93412.1"/>
    <property type="molecule type" value="Genomic_DNA"/>
</dbReference>
<dbReference type="InterPro" id="IPR016024">
    <property type="entry name" value="ARM-type_fold"/>
</dbReference>
<evidence type="ECO:0008006" key="3">
    <source>
        <dbReference type="Google" id="ProtNLM"/>
    </source>
</evidence>
<accession>A0A2U9IBM5</accession>
<keyword evidence="2" id="KW-1185">Reference proteome</keyword>
<dbReference type="RefSeq" id="WP_110269296.1">
    <property type="nucleotide sequence ID" value="NZ_CP029289.2"/>
</dbReference>
<dbReference type="OrthoDB" id="39953at2157"/>
<name>A0A2U9IBM5_9CREN</name>
<dbReference type="SUPFAM" id="SSF48371">
    <property type="entry name" value="ARM repeat"/>
    <property type="match status" value="1"/>
</dbReference>
<organism evidence="1 2">
    <name type="scientific">Acidianus brierleyi</name>
    <dbReference type="NCBI Taxonomy" id="41673"/>
    <lineage>
        <taxon>Archaea</taxon>
        <taxon>Thermoproteota</taxon>
        <taxon>Thermoprotei</taxon>
        <taxon>Sulfolobales</taxon>
        <taxon>Sulfolobaceae</taxon>
        <taxon>Acidianus</taxon>
    </lineage>
</organism>
<proteinExistence type="predicted"/>
<dbReference type="Proteomes" id="UP000248044">
    <property type="component" value="Chromosome"/>
</dbReference>
<evidence type="ECO:0000313" key="2">
    <source>
        <dbReference type="Proteomes" id="UP000248044"/>
    </source>
</evidence>
<reference evidence="1 2" key="1">
    <citation type="submission" date="2018-05" db="EMBL/GenBank/DDBJ databases">
        <title>Complete Genome Sequences of Extremely Thermoacidophilic, Metal-Mobilizing Type-Strain Members of the Archaeal Family Sulfolobaceae: Acidianus brierleyi DSM-1651T, Acidianus sulfidivorans DSM-18786T, Metallosphaera hakonensis DSM-7519T, and Metallosphaera prunae DSM-10039T.</title>
        <authorList>
            <person name="Counts J.A."/>
            <person name="Kelly R.M."/>
        </authorList>
    </citation>
    <scope>NUCLEOTIDE SEQUENCE [LARGE SCALE GENOMIC DNA]</scope>
    <source>
        <strain evidence="1 2">DSM 1651</strain>
    </source>
</reference>